<comment type="catalytic activity">
    <reaction evidence="7">
        <text>D-glucose 6-phosphate + NADP(+) = 6-phospho-D-glucono-1,5-lactone + NADPH + H(+)</text>
        <dbReference type="Rhea" id="RHEA:15841"/>
        <dbReference type="ChEBI" id="CHEBI:15378"/>
        <dbReference type="ChEBI" id="CHEBI:57783"/>
        <dbReference type="ChEBI" id="CHEBI:57955"/>
        <dbReference type="ChEBI" id="CHEBI:58349"/>
        <dbReference type="ChEBI" id="CHEBI:61548"/>
        <dbReference type="EC" id="1.1.1.49"/>
    </reaction>
</comment>
<comment type="similarity">
    <text evidence="2 7">Belongs to the glucose-6-phosphate dehydrogenase family.</text>
</comment>
<comment type="caution">
    <text evidence="7">Lacks conserved residue(s) required for the propagation of feature annotation.</text>
</comment>
<dbReference type="OrthoDB" id="9802739at2"/>
<dbReference type="InterPro" id="IPR019796">
    <property type="entry name" value="G6P_DH_AS"/>
</dbReference>
<organism evidence="10 11">
    <name type="scientific">Orenia metallireducens</name>
    <dbReference type="NCBI Taxonomy" id="1413210"/>
    <lineage>
        <taxon>Bacteria</taxon>
        <taxon>Bacillati</taxon>
        <taxon>Bacillota</taxon>
        <taxon>Clostridia</taxon>
        <taxon>Halanaerobiales</taxon>
        <taxon>Halobacteroidaceae</taxon>
        <taxon>Orenia</taxon>
    </lineage>
</organism>
<evidence type="ECO:0000256" key="1">
    <source>
        <dbReference type="ARBA" id="ARBA00004937"/>
    </source>
</evidence>
<keyword evidence="3 7" id="KW-0313">Glucose metabolism</keyword>
<evidence type="ECO:0000256" key="3">
    <source>
        <dbReference type="ARBA" id="ARBA00022526"/>
    </source>
</evidence>
<dbReference type="Pfam" id="PF02781">
    <property type="entry name" value="G6PD_C"/>
    <property type="match status" value="1"/>
</dbReference>
<dbReference type="HAMAP" id="MF_00966">
    <property type="entry name" value="G6PD"/>
    <property type="match status" value="1"/>
</dbReference>
<feature type="binding site" evidence="7">
    <location>
        <position position="224"/>
    </location>
    <ligand>
        <name>substrate</name>
    </ligand>
</feature>
<feature type="binding site" evidence="7">
    <location>
        <position position="49"/>
    </location>
    <ligand>
        <name>NADP(+)</name>
        <dbReference type="ChEBI" id="CHEBI:58349"/>
    </ligand>
</feature>
<evidence type="ECO:0000313" key="11">
    <source>
        <dbReference type="Proteomes" id="UP000093514"/>
    </source>
</evidence>
<feature type="binding site" evidence="7">
    <location>
        <position position="156"/>
    </location>
    <ligand>
        <name>NADP(+)</name>
        <dbReference type="ChEBI" id="CHEBI:58349"/>
    </ligand>
</feature>
<evidence type="ECO:0000256" key="2">
    <source>
        <dbReference type="ARBA" id="ARBA00009975"/>
    </source>
</evidence>
<comment type="function">
    <text evidence="7">Catalyzes the oxidation of glucose 6-phosphate to 6-phosphogluconolactone.</text>
</comment>
<feature type="binding site" evidence="7">
    <location>
        <position position="190"/>
    </location>
    <ligand>
        <name>substrate</name>
    </ligand>
</feature>
<dbReference type="GO" id="GO:0050661">
    <property type="term" value="F:NADP binding"/>
    <property type="evidence" value="ECO:0007669"/>
    <property type="project" value="UniProtKB-UniRule"/>
</dbReference>
<dbReference type="GO" id="GO:0005829">
    <property type="term" value="C:cytosol"/>
    <property type="evidence" value="ECO:0007669"/>
    <property type="project" value="TreeGrafter"/>
</dbReference>
<dbReference type="SUPFAM" id="SSF55347">
    <property type="entry name" value="Glyceraldehyde-3-phosphate dehydrogenase-like, C-terminal domain"/>
    <property type="match status" value="1"/>
</dbReference>
<dbReference type="NCBIfam" id="TIGR00871">
    <property type="entry name" value="zwf"/>
    <property type="match status" value="1"/>
</dbReference>
<proteinExistence type="inferred from homology"/>
<keyword evidence="5 7" id="KW-0560">Oxidoreductase</keyword>
<name>A0A1C0AB03_9FIRM</name>
<dbReference type="PRINTS" id="PR00079">
    <property type="entry name" value="G6PDHDRGNASE"/>
</dbReference>
<dbReference type="Gene3D" id="3.30.360.10">
    <property type="entry name" value="Dihydrodipicolinate Reductase, domain 2"/>
    <property type="match status" value="1"/>
</dbReference>
<comment type="pathway">
    <text evidence="1 7">Carbohydrate degradation; pentose phosphate pathway; D-ribulose 5-phosphate from D-glucose 6-phosphate (oxidative stage): step 1/3.</text>
</comment>
<feature type="binding site" evidence="7">
    <location>
        <position position="243"/>
    </location>
    <ligand>
        <name>substrate</name>
    </ligand>
</feature>
<dbReference type="AlphaFoldDB" id="A0A1C0AB03"/>
<keyword evidence="11" id="KW-1185">Reference proteome</keyword>
<dbReference type="PROSITE" id="PS00069">
    <property type="entry name" value="G6P_DEHYDROGENASE"/>
    <property type="match status" value="1"/>
</dbReference>
<sequence length="495" mass="57340">MKRDKLESCQIIIFGGTGDLTHRKLIPAFYNLLDQGLLPEEFSIIATGRSVDNQEAYVASIYKSLQKFVKREIKEEVWSSLRERIYYKSFDISNKDGYQDLKETLENLDNKYQSKSRRIFYLAMPPRFFGTIVESLEKYNLLDFSNPSWPKVVIEKPFGYDLESATELNNQITEVFPEENIYRIDHYLGKEMLQSMMMIRFANLVFEAIWDNKYIDNIQIISNEKVGVGDRGGYYEKSGALRDMVQNHMLQILALTAMEPPADMSTESIRTEKIKVLKTLANLELEQVDDYVIRGQYGIGKIDGEEVTAYRNEKNVVNDSSTETFVALKLFVNNLRWSGVPFYIKTGKRLPNKVTKVIIEFKSSFHPSYQKEFNDLSPNLLVIKIQPEEGINFEFNAKEPGSKAKIVPVKMDFCQNCQVGFNSPEAYERLMHSVIIGDQTLFTHWDEVEYSWRFVDQIAQAWAENKAEIPIYSAGSNGPTEAEELLEKDNRNWWE</sequence>
<dbReference type="InterPro" id="IPR036291">
    <property type="entry name" value="NAD(P)-bd_dom_sf"/>
</dbReference>
<dbReference type="PIRSF" id="PIRSF000110">
    <property type="entry name" value="G6PD"/>
    <property type="match status" value="1"/>
</dbReference>
<dbReference type="InterPro" id="IPR001282">
    <property type="entry name" value="G6P_DH"/>
</dbReference>
<feature type="domain" description="Glucose-6-phosphate dehydrogenase NAD-binding" evidence="8">
    <location>
        <begin position="12"/>
        <end position="194"/>
    </location>
</feature>
<evidence type="ECO:0000256" key="5">
    <source>
        <dbReference type="ARBA" id="ARBA00023002"/>
    </source>
</evidence>
<dbReference type="EC" id="1.1.1.49" evidence="7"/>
<dbReference type="Proteomes" id="UP000093514">
    <property type="component" value="Unassembled WGS sequence"/>
</dbReference>
<feature type="binding site" evidence="7">
    <location>
        <position position="353"/>
    </location>
    <ligand>
        <name>substrate</name>
    </ligand>
</feature>
<protein>
    <recommendedName>
        <fullName evidence="7">Glucose-6-phosphate 1-dehydrogenase</fullName>
        <shortName evidence="7">G6PD</shortName>
        <ecNumber evidence="7">1.1.1.49</ecNumber>
    </recommendedName>
</protein>
<feature type="binding site" evidence="7">
    <location>
        <begin position="91"/>
        <end position="92"/>
    </location>
    <ligand>
        <name>NADP(+)</name>
        <dbReference type="ChEBI" id="CHEBI:58349"/>
    </ligand>
</feature>
<dbReference type="InterPro" id="IPR022675">
    <property type="entry name" value="G6P_DH_C"/>
</dbReference>
<dbReference type="SUPFAM" id="SSF51735">
    <property type="entry name" value="NAD(P)-binding Rossmann-fold domains"/>
    <property type="match status" value="1"/>
</dbReference>
<evidence type="ECO:0000313" key="10">
    <source>
        <dbReference type="EMBL" id="OCL27547.1"/>
    </source>
</evidence>
<keyword evidence="4 7" id="KW-0521">NADP</keyword>
<dbReference type="InterPro" id="IPR022674">
    <property type="entry name" value="G6P_DH_NAD-bd"/>
</dbReference>
<evidence type="ECO:0000256" key="6">
    <source>
        <dbReference type="ARBA" id="ARBA00023277"/>
    </source>
</evidence>
<reference evidence="10 11" key="2">
    <citation type="submission" date="2016-08" db="EMBL/GenBank/DDBJ databases">
        <title>Orenia metallireducens sp. nov. strain Z6, a Novel Metal-reducing Firmicute from the Deep Subsurface.</title>
        <authorList>
            <person name="Maxim B.I."/>
            <person name="Kenneth K."/>
            <person name="Flynn T.M."/>
            <person name="Oloughlin E.J."/>
            <person name="Locke R.A."/>
            <person name="Weber J.R."/>
            <person name="Egan S.M."/>
            <person name="Mackie R.I."/>
            <person name="Cann I.K."/>
        </authorList>
    </citation>
    <scope>NUCLEOTIDE SEQUENCE [LARGE SCALE GENOMIC DNA]</scope>
    <source>
        <strain evidence="10 11">Z6</strain>
    </source>
</reference>
<evidence type="ECO:0000256" key="7">
    <source>
        <dbReference type="HAMAP-Rule" id="MF_00966"/>
    </source>
</evidence>
<dbReference type="GO" id="GO:0006006">
    <property type="term" value="P:glucose metabolic process"/>
    <property type="evidence" value="ECO:0007669"/>
    <property type="project" value="UniProtKB-KW"/>
</dbReference>
<feature type="active site" description="Proton acceptor" evidence="7">
    <location>
        <position position="248"/>
    </location>
</feature>
<dbReference type="Pfam" id="PF00479">
    <property type="entry name" value="G6PD_N"/>
    <property type="match status" value="1"/>
</dbReference>
<evidence type="ECO:0000259" key="8">
    <source>
        <dbReference type="Pfam" id="PF00479"/>
    </source>
</evidence>
<feature type="binding site" evidence="7">
    <location>
        <position position="186"/>
    </location>
    <ligand>
        <name>substrate</name>
    </ligand>
</feature>
<feature type="domain" description="Glucose-6-phosphate dehydrogenase C-terminal" evidence="9">
    <location>
        <begin position="197"/>
        <end position="494"/>
    </location>
</feature>
<evidence type="ECO:0000259" key="9">
    <source>
        <dbReference type="Pfam" id="PF02781"/>
    </source>
</evidence>
<comment type="caution">
    <text evidence="10">The sequence shown here is derived from an EMBL/GenBank/DDBJ whole genome shotgun (WGS) entry which is preliminary data.</text>
</comment>
<keyword evidence="6 7" id="KW-0119">Carbohydrate metabolism</keyword>
<dbReference type="PANTHER" id="PTHR23429">
    <property type="entry name" value="GLUCOSE-6-PHOSPHATE 1-DEHYDROGENASE G6PD"/>
    <property type="match status" value="1"/>
</dbReference>
<dbReference type="PANTHER" id="PTHR23429:SF0">
    <property type="entry name" value="GLUCOSE-6-PHOSPHATE 1-DEHYDROGENASE"/>
    <property type="match status" value="1"/>
</dbReference>
<gene>
    <name evidence="7" type="primary">zwf</name>
    <name evidence="10" type="ORF">U472_03030</name>
</gene>
<evidence type="ECO:0000256" key="4">
    <source>
        <dbReference type="ARBA" id="ARBA00022857"/>
    </source>
</evidence>
<dbReference type="EMBL" id="LWDV01000007">
    <property type="protein sequence ID" value="OCL27547.1"/>
    <property type="molecule type" value="Genomic_DNA"/>
</dbReference>
<reference evidence="11" key="1">
    <citation type="submission" date="2016-07" db="EMBL/GenBank/DDBJ databases">
        <authorList>
            <person name="Florea S."/>
            <person name="Webb J.S."/>
            <person name="Jaromczyk J."/>
            <person name="Schardl C.L."/>
        </authorList>
    </citation>
    <scope>NUCLEOTIDE SEQUENCE [LARGE SCALE GENOMIC DNA]</scope>
    <source>
        <strain evidence="11">Z6</strain>
    </source>
</reference>
<dbReference type="UniPathway" id="UPA00115">
    <property type="reaction ID" value="UER00408"/>
</dbReference>
<accession>A0A1C0AB03</accession>
<dbReference type="GO" id="GO:0009051">
    <property type="term" value="P:pentose-phosphate shunt, oxidative branch"/>
    <property type="evidence" value="ECO:0007669"/>
    <property type="project" value="TreeGrafter"/>
</dbReference>
<dbReference type="GO" id="GO:0004345">
    <property type="term" value="F:glucose-6-phosphate dehydrogenase activity"/>
    <property type="evidence" value="ECO:0007669"/>
    <property type="project" value="UniProtKB-UniRule"/>
</dbReference>
<dbReference type="Gene3D" id="3.40.50.720">
    <property type="entry name" value="NAD(P)-binding Rossmann-like Domain"/>
    <property type="match status" value="1"/>
</dbReference>
<feature type="binding site" evidence="7">
    <location>
        <position position="348"/>
    </location>
    <ligand>
        <name>substrate</name>
    </ligand>
</feature>